<dbReference type="Pfam" id="PF01381">
    <property type="entry name" value="HTH_3"/>
    <property type="match status" value="1"/>
</dbReference>
<accession>W4R0F5</accession>
<evidence type="ECO:0000259" key="2">
    <source>
        <dbReference type="PROSITE" id="PS50943"/>
    </source>
</evidence>
<dbReference type="STRING" id="1236973.JCM9157_4665"/>
<dbReference type="SUPFAM" id="SSF47413">
    <property type="entry name" value="lambda repressor-like DNA-binding domains"/>
    <property type="match status" value="1"/>
</dbReference>
<protein>
    <recommendedName>
        <fullName evidence="2">HTH cro/C1-type domain-containing protein</fullName>
    </recommendedName>
</protein>
<sequence length="148" mass="16957">MKEERAVNDNFGSMIKYLRKKRDLSLRAMKEMTGISESYINRLENGGRLCPSYPIIEKIASALGVHPKELLEVGSNEERSKLVPLDYLLLSNDFTVDGTEMFNPKLKESLLNLIDILCEIKWEKETIVDDIYEITQAVDEFKKAELIG</sequence>
<dbReference type="Gene3D" id="1.10.260.40">
    <property type="entry name" value="lambda repressor-like DNA-binding domains"/>
    <property type="match status" value="1"/>
</dbReference>
<evidence type="ECO:0000256" key="1">
    <source>
        <dbReference type="ARBA" id="ARBA00023125"/>
    </source>
</evidence>
<dbReference type="OrthoDB" id="2679499at2"/>
<dbReference type="EMBL" id="BAUV01000070">
    <property type="protein sequence ID" value="GAE37388.1"/>
    <property type="molecule type" value="Genomic_DNA"/>
</dbReference>
<dbReference type="GO" id="GO:0003700">
    <property type="term" value="F:DNA-binding transcription factor activity"/>
    <property type="evidence" value="ECO:0007669"/>
    <property type="project" value="TreeGrafter"/>
</dbReference>
<dbReference type="InterPro" id="IPR001387">
    <property type="entry name" value="Cro/C1-type_HTH"/>
</dbReference>
<dbReference type="Proteomes" id="UP000018896">
    <property type="component" value="Unassembled WGS sequence"/>
</dbReference>
<reference evidence="3 4" key="1">
    <citation type="journal article" date="2014" name="Genome Announc.">
        <title>Draft Genome Sequences of Three Alkaliphilic Bacillus Strains, Bacillus wakoensis JCM 9140T, Bacillus akibai JCM 9157T, and Bacillus hemicellulosilyticus JCM 9152T.</title>
        <authorList>
            <person name="Yuki M."/>
            <person name="Oshima K."/>
            <person name="Suda W."/>
            <person name="Oshida Y."/>
            <person name="Kitamura K."/>
            <person name="Iida T."/>
            <person name="Hattori M."/>
            <person name="Ohkuma M."/>
        </authorList>
    </citation>
    <scope>NUCLEOTIDE SEQUENCE [LARGE SCALE GENOMIC DNA]</scope>
    <source>
        <strain evidence="3 4">JCM 9157</strain>
    </source>
</reference>
<comment type="caution">
    <text evidence="3">The sequence shown here is derived from an EMBL/GenBank/DDBJ whole genome shotgun (WGS) entry which is preliminary data.</text>
</comment>
<evidence type="ECO:0000313" key="3">
    <source>
        <dbReference type="EMBL" id="GAE37388.1"/>
    </source>
</evidence>
<evidence type="ECO:0000313" key="4">
    <source>
        <dbReference type="Proteomes" id="UP000018896"/>
    </source>
</evidence>
<dbReference type="InterPro" id="IPR010982">
    <property type="entry name" value="Lambda_DNA-bd_dom_sf"/>
</dbReference>
<organism evidence="3 4">
    <name type="scientific">Halalkalibacter akibai (strain ATCC 43226 / DSM 21942 / CIP 109018 / JCM 9157 / 1139)</name>
    <name type="common">Bacillus akibai</name>
    <dbReference type="NCBI Taxonomy" id="1236973"/>
    <lineage>
        <taxon>Bacteria</taxon>
        <taxon>Bacillati</taxon>
        <taxon>Bacillota</taxon>
        <taxon>Bacilli</taxon>
        <taxon>Bacillales</taxon>
        <taxon>Bacillaceae</taxon>
        <taxon>Halalkalibacter</taxon>
    </lineage>
</organism>
<name>W4R0F5_HALA3</name>
<dbReference type="AlphaFoldDB" id="W4R0F5"/>
<dbReference type="GO" id="GO:0005829">
    <property type="term" value="C:cytosol"/>
    <property type="evidence" value="ECO:0007669"/>
    <property type="project" value="TreeGrafter"/>
</dbReference>
<dbReference type="GO" id="GO:0003677">
    <property type="term" value="F:DNA binding"/>
    <property type="evidence" value="ECO:0007669"/>
    <property type="project" value="UniProtKB-KW"/>
</dbReference>
<dbReference type="RefSeq" id="WP_052013302.1">
    <property type="nucleotide sequence ID" value="NZ_BAUV01000070.1"/>
</dbReference>
<feature type="domain" description="HTH cro/C1-type" evidence="2">
    <location>
        <begin position="15"/>
        <end position="70"/>
    </location>
</feature>
<keyword evidence="4" id="KW-1185">Reference proteome</keyword>
<dbReference type="PANTHER" id="PTHR46797">
    <property type="entry name" value="HTH-TYPE TRANSCRIPTIONAL REGULATOR"/>
    <property type="match status" value="1"/>
</dbReference>
<dbReference type="PANTHER" id="PTHR46797:SF1">
    <property type="entry name" value="METHYLPHOSPHONATE SYNTHASE"/>
    <property type="match status" value="1"/>
</dbReference>
<proteinExistence type="predicted"/>
<dbReference type="CDD" id="cd00093">
    <property type="entry name" value="HTH_XRE"/>
    <property type="match status" value="1"/>
</dbReference>
<gene>
    <name evidence="3" type="ORF">JCM9157_4665</name>
</gene>
<dbReference type="PROSITE" id="PS50943">
    <property type="entry name" value="HTH_CROC1"/>
    <property type="match status" value="1"/>
</dbReference>
<dbReference type="SMART" id="SM00530">
    <property type="entry name" value="HTH_XRE"/>
    <property type="match status" value="1"/>
</dbReference>
<keyword evidence="1" id="KW-0238">DNA-binding</keyword>
<dbReference type="eggNOG" id="COG1396">
    <property type="taxonomic scope" value="Bacteria"/>
</dbReference>
<dbReference type="InterPro" id="IPR050807">
    <property type="entry name" value="TransReg_Diox_bact_type"/>
</dbReference>